<comment type="similarity">
    <text evidence="1 2">Belongs to the UPF0145 family.</text>
</comment>
<evidence type="ECO:0000256" key="1">
    <source>
        <dbReference type="ARBA" id="ARBA00010751"/>
    </source>
</evidence>
<feature type="compositionally biased region" description="Pro residues" evidence="3">
    <location>
        <begin position="91"/>
        <end position="104"/>
    </location>
</feature>
<dbReference type="InterPro" id="IPR035439">
    <property type="entry name" value="UPF0145_dom_sf"/>
</dbReference>
<name>A0A5K7Z5W5_9BACT</name>
<sequence length="224" mass="24141">MSDRYTVIFDGRIMPGKNADMVKERLKSALKTDDQGLARLFTGDPVAVRKSTDKATAEKYKKVFTAAGAFCEIRKDEPPGTPRPETQASAPAPPEPADPPPAPPASQVKTHYTTTSDGGKMVITNIETVPGRTVTEHFGLVSGSTIRAKHIGRDFMAGLKNLVGGELKGYTQLLQESRQQAMDRMVEEARLMGANAIVNVRFSTSSVAQGAAELYAYGTAVRVQ</sequence>
<accession>A0A5K7Z5W5</accession>
<evidence type="ECO:0000313" key="5">
    <source>
        <dbReference type="Proteomes" id="UP000427769"/>
    </source>
</evidence>
<dbReference type="EMBL" id="AP021875">
    <property type="protein sequence ID" value="BBO76130.1"/>
    <property type="molecule type" value="Genomic_DNA"/>
</dbReference>
<dbReference type="KEGG" id="dwd:DSCW_35470"/>
<organism evidence="4 5">
    <name type="scientific">Desulfosarcina widdelii</name>
    <dbReference type="NCBI Taxonomy" id="947919"/>
    <lineage>
        <taxon>Bacteria</taxon>
        <taxon>Pseudomonadati</taxon>
        <taxon>Thermodesulfobacteriota</taxon>
        <taxon>Desulfobacteria</taxon>
        <taxon>Desulfobacterales</taxon>
        <taxon>Desulfosarcinaceae</taxon>
        <taxon>Desulfosarcina</taxon>
    </lineage>
</organism>
<evidence type="ECO:0000256" key="2">
    <source>
        <dbReference type="HAMAP-Rule" id="MF_00338"/>
    </source>
</evidence>
<dbReference type="RefSeq" id="WP_231715480.1">
    <property type="nucleotide sequence ID" value="NZ_AP021875.1"/>
</dbReference>
<evidence type="ECO:0000313" key="4">
    <source>
        <dbReference type="EMBL" id="BBO76130.1"/>
    </source>
</evidence>
<gene>
    <name evidence="4" type="ORF">DSCW_35470</name>
</gene>
<proteinExistence type="inferred from homology"/>
<feature type="region of interest" description="Disordered" evidence="3">
    <location>
        <begin position="73"/>
        <end position="117"/>
    </location>
</feature>
<dbReference type="PANTHER" id="PTHR34068">
    <property type="entry name" value="UPF0145 PROTEIN YBJQ"/>
    <property type="match status" value="1"/>
</dbReference>
<dbReference type="Gene3D" id="3.30.110.70">
    <property type="entry name" value="Hypothetical protein apc22750. Chain B"/>
    <property type="match status" value="1"/>
</dbReference>
<dbReference type="HAMAP" id="MF_00338">
    <property type="entry name" value="UPF0145"/>
    <property type="match status" value="1"/>
</dbReference>
<dbReference type="SUPFAM" id="SSF117782">
    <property type="entry name" value="YbjQ-like"/>
    <property type="match status" value="1"/>
</dbReference>
<reference evidence="4 5" key="1">
    <citation type="submission" date="2019-11" db="EMBL/GenBank/DDBJ databases">
        <title>Comparative genomics of hydrocarbon-degrading Desulfosarcina strains.</title>
        <authorList>
            <person name="Watanabe M."/>
            <person name="Kojima H."/>
            <person name="Fukui M."/>
        </authorList>
    </citation>
    <scope>NUCLEOTIDE SEQUENCE [LARGE SCALE GENOMIC DNA]</scope>
    <source>
        <strain evidence="4 5">PP31</strain>
    </source>
</reference>
<feature type="compositionally biased region" description="Polar residues" evidence="3">
    <location>
        <begin position="107"/>
        <end position="117"/>
    </location>
</feature>
<dbReference type="Pfam" id="PF01906">
    <property type="entry name" value="YbjQ_1"/>
    <property type="match status" value="1"/>
</dbReference>
<keyword evidence="5" id="KW-1185">Reference proteome</keyword>
<protein>
    <recommendedName>
        <fullName evidence="2">UPF0145 protein DSCW_35470</fullName>
    </recommendedName>
</protein>
<evidence type="ECO:0000256" key="3">
    <source>
        <dbReference type="SAM" id="MobiDB-lite"/>
    </source>
</evidence>
<dbReference type="AlphaFoldDB" id="A0A5K7Z5W5"/>
<dbReference type="PANTHER" id="PTHR34068:SF2">
    <property type="entry name" value="UPF0145 PROTEIN SCO3412"/>
    <property type="match status" value="1"/>
</dbReference>
<dbReference type="Proteomes" id="UP000427769">
    <property type="component" value="Chromosome"/>
</dbReference>
<dbReference type="InterPro" id="IPR002765">
    <property type="entry name" value="UPF0145_YbjQ-like"/>
</dbReference>